<feature type="region of interest" description="Disordered" evidence="1">
    <location>
        <begin position="331"/>
        <end position="362"/>
    </location>
</feature>
<dbReference type="GeneID" id="2901488"/>
<evidence type="ECO:0000256" key="1">
    <source>
        <dbReference type="SAM" id="MobiDB-lite"/>
    </source>
</evidence>
<dbReference type="InterPro" id="IPR002495">
    <property type="entry name" value="Glyco_trans_8"/>
</dbReference>
<dbReference type="AlphaFoldDB" id="Q6BRN3"/>
<protein>
    <submittedName>
        <fullName evidence="2">DEHA2D15070p</fullName>
    </submittedName>
</protein>
<dbReference type="HOGENOM" id="CLU_017171_4_0_1"/>
<dbReference type="STRING" id="284592.Q6BRN3"/>
<feature type="compositionally biased region" description="Basic and acidic residues" evidence="1">
    <location>
        <begin position="441"/>
        <end position="458"/>
    </location>
</feature>
<proteinExistence type="predicted"/>
<evidence type="ECO:0000313" key="2">
    <source>
        <dbReference type="EMBL" id="CAG87308.2"/>
    </source>
</evidence>
<dbReference type="Pfam" id="PF01501">
    <property type="entry name" value="Glyco_transf_8"/>
    <property type="match status" value="1"/>
</dbReference>
<dbReference type="Gene3D" id="3.90.550.10">
    <property type="entry name" value="Spore Coat Polysaccharide Biosynthesis Protein SpsA, Chain A"/>
    <property type="match status" value="1"/>
</dbReference>
<dbReference type="GO" id="GO:0016757">
    <property type="term" value="F:glycosyltransferase activity"/>
    <property type="evidence" value="ECO:0007669"/>
    <property type="project" value="InterPro"/>
</dbReference>
<dbReference type="InParanoid" id="Q6BRN3"/>
<dbReference type="VEuPathDB" id="FungiDB:DEHA2D15070g"/>
<dbReference type="KEGG" id="dha:DEHA2D15070g"/>
<name>Q6BRN3_DEBHA</name>
<gene>
    <name evidence="2" type="ordered locus">DEHA2D15070g</name>
</gene>
<dbReference type="OMA" id="VPKLFPW"/>
<dbReference type="PANTHER" id="PTHR11183">
    <property type="entry name" value="GLYCOGENIN SUBFAMILY MEMBER"/>
    <property type="match status" value="1"/>
</dbReference>
<dbReference type="EMBL" id="CR382136">
    <property type="protein sequence ID" value="CAG87308.2"/>
    <property type="molecule type" value="Genomic_DNA"/>
</dbReference>
<organism evidence="2 3">
    <name type="scientific">Debaryomyces hansenii (strain ATCC 36239 / CBS 767 / BCRC 21394 / JCM 1990 / NBRC 0083 / IGC 2968)</name>
    <name type="common">Yeast</name>
    <name type="synonym">Torulaspora hansenii</name>
    <dbReference type="NCBI Taxonomy" id="284592"/>
    <lineage>
        <taxon>Eukaryota</taxon>
        <taxon>Fungi</taxon>
        <taxon>Dikarya</taxon>
        <taxon>Ascomycota</taxon>
        <taxon>Saccharomycotina</taxon>
        <taxon>Pichiomycetes</taxon>
        <taxon>Debaryomycetaceae</taxon>
        <taxon>Debaryomyces</taxon>
    </lineage>
</organism>
<feature type="region of interest" description="Disordered" evidence="1">
    <location>
        <begin position="438"/>
        <end position="483"/>
    </location>
</feature>
<dbReference type="SUPFAM" id="SSF53448">
    <property type="entry name" value="Nucleotide-diphospho-sugar transferases"/>
    <property type="match status" value="1"/>
</dbReference>
<dbReference type="FunCoup" id="Q6BRN3">
    <property type="interactions" value="98"/>
</dbReference>
<reference evidence="2 3" key="1">
    <citation type="journal article" date="2004" name="Nature">
        <title>Genome evolution in yeasts.</title>
        <authorList>
            <consortium name="Genolevures"/>
            <person name="Dujon B."/>
            <person name="Sherman D."/>
            <person name="Fischer G."/>
            <person name="Durrens P."/>
            <person name="Casaregola S."/>
            <person name="Lafontaine I."/>
            <person name="de Montigny J."/>
            <person name="Marck C."/>
            <person name="Neuveglise C."/>
            <person name="Talla E."/>
            <person name="Goffard N."/>
            <person name="Frangeul L."/>
            <person name="Aigle M."/>
            <person name="Anthouard V."/>
            <person name="Babour A."/>
            <person name="Barbe V."/>
            <person name="Barnay S."/>
            <person name="Blanchin S."/>
            <person name="Beckerich J.M."/>
            <person name="Beyne E."/>
            <person name="Bleykasten C."/>
            <person name="Boisrame A."/>
            <person name="Boyer J."/>
            <person name="Cattolico L."/>
            <person name="Confanioleri F."/>
            <person name="de Daruvar A."/>
            <person name="Despons L."/>
            <person name="Fabre E."/>
            <person name="Fairhead C."/>
            <person name="Ferry-Dumazet H."/>
            <person name="Groppi A."/>
            <person name="Hantraye F."/>
            <person name="Hennequin C."/>
            <person name="Jauniaux N."/>
            <person name="Joyet P."/>
            <person name="Kachouri R."/>
            <person name="Kerrest A."/>
            <person name="Koszul R."/>
            <person name="Lemaire M."/>
            <person name="Lesur I."/>
            <person name="Ma L."/>
            <person name="Muller H."/>
            <person name="Nicaud J.M."/>
            <person name="Nikolski M."/>
            <person name="Oztas S."/>
            <person name="Ozier-Kalogeropoulos O."/>
            <person name="Pellenz S."/>
            <person name="Potier S."/>
            <person name="Richard G.F."/>
            <person name="Straub M.L."/>
            <person name="Suleau A."/>
            <person name="Swennene D."/>
            <person name="Tekaia F."/>
            <person name="Wesolowski-Louvel M."/>
            <person name="Westhof E."/>
            <person name="Wirth B."/>
            <person name="Zeniou-Meyer M."/>
            <person name="Zivanovic I."/>
            <person name="Bolotin-Fukuhara M."/>
            <person name="Thierry A."/>
            <person name="Bouchier C."/>
            <person name="Caudron B."/>
            <person name="Scarpelli C."/>
            <person name="Gaillardin C."/>
            <person name="Weissenbach J."/>
            <person name="Wincker P."/>
            <person name="Souciet J.L."/>
        </authorList>
    </citation>
    <scope>NUCLEOTIDE SEQUENCE [LARGE SCALE GENOMIC DNA]</scope>
    <source>
        <strain evidence="3">ATCC 36239 / CBS 767 / BCRC 21394 / JCM 1990 / NBRC 0083 / IGC 2968</strain>
    </source>
</reference>
<feature type="region of interest" description="Disordered" evidence="1">
    <location>
        <begin position="374"/>
        <end position="395"/>
    </location>
</feature>
<feature type="compositionally biased region" description="Polar residues" evidence="1">
    <location>
        <begin position="338"/>
        <end position="351"/>
    </location>
</feature>
<dbReference type="OrthoDB" id="2014201at2759"/>
<keyword evidence="3" id="KW-1185">Reference proteome</keyword>
<dbReference type="Proteomes" id="UP000000599">
    <property type="component" value="Chromosome D"/>
</dbReference>
<dbReference type="InterPro" id="IPR029044">
    <property type="entry name" value="Nucleotide-diphossugar_trans"/>
</dbReference>
<sequence>MTQGVFTLLYNEEYLAGALVLAIALRKILERQPEVNISLGVIIDKERLNDSQVSLLRGLYDDIIEVEQLESDMDHRLTYDLGRPELKQTFTKIQLWSLTKYDNILYLDADTLPNVPKDESQGSILDLLKLDFASNKILAAPDSGFPDIFNSGVMLLKPNMSDYTNLLNLIEESRVDRKLSFDGADQGLLNEYFNSQPDWVRDLVSSNQTEVAAAYGAKSSNWIPLPFLYNVTPSTEYEYLPAYKHFASTGWLSTIYGSSGRGYSNLLPHFNGEKSQIKLVHFIGPMKPWKAELPIGIYGQWWDTWYGYFGNVTVEEVVYHGGGDLVVESRSFEDQRETQIQPVETPPTNSKQGEKFDPSYLCDPTNYQHIPSNIVPSVDASWDPANEPPPAAKPVNHETVELEKGMRSFTNAWDSSDEKSTHEDSHAPEYEGVQLSMEAQRPSDGHPTVEHNKDEHPTVEQPTDNDSTAHPFGHHTSQRPERVFADDNVVLPHPYMPRAISDNADPVPSSTPPGSGQLEHEEIYKTLANLQIDQTHPANLDQDSFQRTEQDSPQNDTPIAKLFPWEFNKEQYVPQRTFD</sequence>
<dbReference type="InterPro" id="IPR050587">
    <property type="entry name" value="GNT1/Glycosyltrans_8"/>
</dbReference>
<accession>Q6BRN3</accession>
<dbReference type="eggNOG" id="KOG1950">
    <property type="taxonomic scope" value="Eukaryota"/>
</dbReference>
<dbReference type="CAZy" id="GT8">
    <property type="family name" value="Glycosyltransferase Family 8"/>
</dbReference>
<feature type="region of interest" description="Disordered" evidence="1">
    <location>
        <begin position="541"/>
        <end position="561"/>
    </location>
</feature>
<evidence type="ECO:0000313" key="3">
    <source>
        <dbReference type="Proteomes" id="UP000000599"/>
    </source>
</evidence>
<dbReference type="RefSeq" id="XP_459137.2">
    <property type="nucleotide sequence ID" value="XM_459137.1"/>
</dbReference>